<gene>
    <name evidence="2" type="ORF">GNF77_16895</name>
</gene>
<dbReference type="InterPro" id="IPR003607">
    <property type="entry name" value="HD/PDEase_dom"/>
</dbReference>
<dbReference type="EMBL" id="WNVM01000499">
    <property type="protein sequence ID" value="MDZ5010541.1"/>
    <property type="molecule type" value="Genomic_DNA"/>
</dbReference>
<proteinExistence type="predicted"/>
<dbReference type="PANTHER" id="PTHR43155">
    <property type="entry name" value="CYCLIC DI-GMP PHOSPHODIESTERASE PA4108-RELATED"/>
    <property type="match status" value="1"/>
</dbReference>
<dbReference type="PANTHER" id="PTHR43155:SF2">
    <property type="entry name" value="CYCLIC DI-GMP PHOSPHODIESTERASE PA4108"/>
    <property type="match status" value="1"/>
</dbReference>
<dbReference type="CDD" id="cd00077">
    <property type="entry name" value="HDc"/>
    <property type="match status" value="1"/>
</dbReference>
<dbReference type="Gene3D" id="1.10.3210.10">
    <property type="entry name" value="Hypothetical protein af1432"/>
    <property type="match status" value="1"/>
</dbReference>
<reference evidence="2" key="1">
    <citation type="submission" date="2019-11" db="EMBL/GenBank/DDBJ databases">
        <title>Characterization of Clostridium perfringens isolates from swine manure treated agricultural soils.</title>
        <authorList>
            <person name="Wushke S.T."/>
        </authorList>
    </citation>
    <scope>NUCLEOTIDE SEQUENCE</scope>
    <source>
        <strain evidence="2">V2</strain>
    </source>
</reference>
<evidence type="ECO:0000313" key="3">
    <source>
        <dbReference type="Proteomes" id="UP001292368"/>
    </source>
</evidence>
<feature type="domain" description="HD-GYP" evidence="1">
    <location>
        <begin position="1"/>
        <end position="148"/>
    </location>
</feature>
<accession>A0AAW9IU54</accession>
<feature type="non-terminal residue" evidence="2">
    <location>
        <position position="1"/>
    </location>
</feature>
<sequence length="148" mass="16960">VGISLNLNRDELLNLCIGALLHDIGKAFIEKEIVAKEDPLTYDEFELMKSHCEKGYCYLKDKDFLHNDSKIIILQHHERIDGLGYPKGLIGNQINKLARIVSIADVYDTLTSEKYYIQPMCASDALEYIMSHANTIFDFEMVKVFSRV</sequence>
<name>A0AAW9IU54_CLOPF</name>
<comment type="caution">
    <text evidence="2">The sequence shown here is derived from an EMBL/GenBank/DDBJ whole genome shotgun (WGS) entry which is preliminary data.</text>
</comment>
<dbReference type="InterPro" id="IPR037522">
    <property type="entry name" value="HD_GYP_dom"/>
</dbReference>
<evidence type="ECO:0000313" key="2">
    <source>
        <dbReference type="EMBL" id="MDZ5010541.1"/>
    </source>
</evidence>
<dbReference type="Pfam" id="PF13487">
    <property type="entry name" value="HD_5"/>
    <property type="match status" value="1"/>
</dbReference>
<dbReference type="AlphaFoldDB" id="A0AAW9IU54"/>
<dbReference type="RefSeq" id="WP_322382356.1">
    <property type="nucleotide sequence ID" value="NZ_WNVM01000499.1"/>
</dbReference>
<protein>
    <submittedName>
        <fullName evidence="2">HD domain-containing protein</fullName>
    </submittedName>
</protein>
<evidence type="ECO:0000259" key="1">
    <source>
        <dbReference type="PROSITE" id="PS51832"/>
    </source>
</evidence>
<dbReference type="PROSITE" id="PS51832">
    <property type="entry name" value="HD_GYP"/>
    <property type="match status" value="1"/>
</dbReference>
<dbReference type="Proteomes" id="UP001292368">
    <property type="component" value="Unassembled WGS sequence"/>
</dbReference>
<dbReference type="SUPFAM" id="SSF109604">
    <property type="entry name" value="HD-domain/PDEase-like"/>
    <property type="match status" value="1"/>
</dbReference>
<feature type="non-terminal residue" evidence="2">
    <location>
        <position position="148"/>
    </location>
</feature>
<organism evidence="2 3">
    <name type="scientific">Clostridium perfringens</name>
    <dbReference type="NCBI Taxonomy" id="1502"/>
    <lineage>
        <taxon>Bacteria</taxon>
        <taxon>Bacillati</taxon>
        <taxon>Bacillota</taxon>
        <taxon>Clostridia</taxon>
        <taxon>Eubacteriales</taxon>
        <taxon>Clostridiaceae</taxon>
        <taxon>Clostridium</taxon>
    </lineage>
</organism>